<dbReference type="Gene3D" id="1.10.1530.10">
    <property type="match status" value="1"/>
</dbReference>
<dbReference type="InterPro" id="IPR003767">
    <property type="entry name" value="Malate/L-lactate_DH-like"/>
</dbReference>
<comment type="similarity">
    <text evidence="1">Belongs to the LDH2/MDH2 oxidoreductase family.</text>
</comment>
<dbReference type="InterPro" id="IPR036111">
    <property type="entry name" value="Mal/L-sulfo/L-lacto_DH-like_sf"/>
</dbReference>
<accession>A0A7S2HI06</accession>
<name>A0A7S2HI06_9EUKA</name>
<sequence>MVKSSRVGRSHLLPLARGFMSMSRKPAAEPASVAASKVDIPISEAETLLFKGIKSIGYTTAEANVMKDAMMWAQLRDNNQGFIKLTSGGLAKSGDGAPKIEKDSPTGARVNGNQAMSMVVMDYAVDVAIEKALASNVGVVGTFNTSQSCGALGFYAEKIATAGLVGVLMVTSPEFVAPHGAKQPILGTNPITCAVPTDQGLFLVDQATAAFPWFGLLEAQTAGVPIPEGVAFDSDGIPTTDASKALKGALRTFDRGYKSSNLALMVELLAGPLVGAAHINKLSAKSWGNLVIAIHPRMLGDANTFYKNAGEVLTRVRNAERLPGVDAIIIPGEREAKVAEARLAVGTVPVEPNMLNALKEMAASWDASSAQPASPSMTEVESLLLPKLEQLMHRLDRLETAFQKLEISKGGDSSGLAELKARAAAAARFGTQPVNNFK</sequence>
<proteinExistence type="inferred from homology"/>
<gene>
    <name evidence="3" type="ORF">CBRE1094_LOCUS27119</name>
</gene>
<organism evidence="3">
    <name type="scientific">Haptolina brevifila</name>
    <dbReference type="NCBI Taxonomy" id="156173"/>
    <lineage>
        <taxon>Eukaryota</taxon>
        <taxon>Haptista</taxon>
        <taxon>Haptophyta</taxon>
        <taxon>Prymnesiophyceae</taxon>
        <taxon>Prymnesiales</taxon>
        <taxon>Prymnesiaceae</taxon>
        <taxon>Haptolina</taxon>
    </lineage>
</organism>
<evidence type="ECO:0000256" key="1">
    <source>
        <dbReference type="ARBA" id="ARBA00006056"/>
    </source>
</evidence>
<protein>
    <recommendedName>
        <fullName evidence="4">Malate dehydrogenase</fullName>
    </recommendedName>
</protein>
<evidence type="ECO:0000313" key="3">
    <source>
        <dbReference type="EMBL" id="CAD9491124.1"/>
    </source>
</evidence>
<dbReference type="InterPro" id="IPR043144">
    <property type="entry name" value="Mal/L-sulf/L-lact_DH-like_ah"/>
</dbReference>
<dbReference type="InterPro" id="IPR043143">
    <property type="entry name" value="Mal/L-sulf/L-lact_DH-like_NADP"/>
</dbReference>
<dbReference type="EMBL" id="HBGU01049794">
    <property type="protein sequence ID" value="CAD9491124.1"/>
    <property type="molecule type" value="Transcribed_RNA"/>
</dbReference>
<dbReference type="Gene3D" id="3.30.1370.60">
    <property type="entry name" value="Hypothetical oxidoreductase yiak, domain 2"/>
    <property type="match status" value="1"/>
</dbReference>
<dbReference type="SUPFAM" id="SSF89733">
    <property type="entry name" value="L-sulfolactate dehydrogenase-like"/>
    <property type="match status" value="1"/>
</dbReference>
<reference evidence="3" key="1">
    <citation type="submission" date="2021-01" db="EMBL/GenBank/DDBJ databases">
        <authorList>
            <person name="Corre E."/>
            <person name="Pelletier E."/>
            <person name="Niang G."/>
            <person name="Scheremetjew M."/>
            <person name="Finn R."/>
            <person name="Kale V."/>
            <person name="Holt S."/>
            <person name="Cochrane G."/>
            <person name="Meng A."/>
            <person name="Brown T."/>
            <person name="Cohen L."/>
        </authorList>
    </citation>
    <scope>NUCLEOTIDE SEQUENCE</scope>
    <source>
        <strain evidence="3">UTEX LB 985</strain>
    </source>
</reference>
<evidence type="ECO:0008006" key="4">
    <source>
        <dbReference type="Google" id="ProtNLM"/>
    </source>
</evidence>
<dbReference type="AlphaFoldDB" id="A0A7S2HI06"/>
<dbReference type="GO" id="GO:0016491">
    <property type="term" value="F:oxidoreductase activity"/>
    <property type="evidence" value="ECO:0007669"/>
    <property type="project" value="UniProtKB-KW"/>
</dbReference>
<keyword evidence="2" id="KW-0560">Oxidoreductase</keyword>
<evidence type="ECO:0000256" key="2">
    <source>
        <dbReference type="ARBA" id="ARBA00023002"/>
    </source>
</evidence>
<dbReference type="Pfam" id="PF02615">
    <property type="entry name" value="Ldh_2"/>
    <property type="match status" value="1"/>
</dbReference>
<dbReference type="PANTHER" id="PTHR11091">
    <property type="entry name" value="OXIDOREDUCTASE-RELATED"/>
    <property type="match status" value="1"/>
</dbReference>
<dbReference type="PANTHER" id="PTHR11091:SF0">
    <property type="entry name" value="MALATE DEHYDROGENASE"/>
    <property type="match status" value="1"/>
</dbReference>